<dbReference type="EMBL" id="JACCHL010000001">
    <property type="protein sequence ID" value="NYH51334.1"/>
    <property type="molecule type" value="Genomic_DNA"/>
</dbReference>
<gene>
    <name evidence="2" type="ORF">HNR06_000923</name>
</gene>
<dbReference type="Proteomes" id="UP000584931">
    <property type="component" value="Unassembled WGS sequence"/>
</dbReference>
<feature type="region of interest" description="Disordered" evidence="1">
    <location>
        <begin position="1"/>
        <end position="20"/>
    </location>
</feature>
<organism evidence="2 3">
    <name type="scientific">Nocardiopsis sinuspersici</name>
    <dbReference type="NCBI Taxonomy" id="501010"/>
    <lineage>
        <taxon>Bacteria</taxon>
        <taxon>Bacillati</taxon>
        <taxon>Actinomycetota</taxon>
        <taxon>Actinomycetes</taxon>
        <taxon>Streptosporangiales</taxon>
        <taxon>Nocardiopsidaceae</taxon>
        <taxon>Nocardiopsis</taxon>
    </lineage>
</organism>
<evidence type="ECO:0000313" key="2">
    <source>
        <dbReference type="EMBL" id="NYH51334.1"/>
    </source>
</evidence>
<accession>A0A7Z0BJF7</accession>
<evidence type="ECO:0008006" key="4">
    <source>
        <dbReference type="Google" id="ProtNLM"/>
    </source>
</evidence>
<dbReference type="AlphaFoldDB" id="A0A7Z0BJF7"/>
<sequence>MFTSAEFLESGKEGPLPLPRGMARCEEAAAGESAPGSRFDPAVLAEQARAVMRLPEPVIGTAPPLGKPRFVNLPSWMWIAKEDWGPVAVTASVSAGSVTVVAAPQRVVWNTGDGHEVVCTGPGTVFSRAAYREEGSPDCGHTYTALPPGGAGATVDVTAVWEWEVSWSATDGQGGDLEDLATSSSVAVPVNEIHSVVTHIR</sequence>
<evidence type="ECO:0000256" key="1">
    <source>
        <dbReference type="SAM" id="MobiDB-lite"/>
    </source>
</evidence>
<comment type="caution">
    <text evidence="2">The sequence shown here is derived from an EMBL/GenBank/DDBJ whole genome shotgun (WGS) entry which is preliminary data.</text>
</comment>
<protein>
    <recommendedName>
        <fullName evidence="4">ATP/GTP-binding protein</fullName>
    </recommendedName>
</protein>
<name>A0A7Z0BJF7_9ACTN</name>
<reference evidence="2 3" key="1">
    <citation type="submission" date="2020-07" db="EMBL/GenBank/DDBJ databases">
        <title>Sequencing the genomes of 1000 actinobacteria strains.</title>
        <authorList>
            <person name="Klenk H.-P."/>
        </authorList>
    </citation>
    <scope>NUCLEOTIDE SEQUENCE [LARGE SCALE GENOMIC DNA]</scope>
    <source>
        <strain evidence="2 3">DSM 45278</strain>
    </source>
</reference>
<evidence type="ECO:0000313" key="3">
    <source>
        <dbReference type="Proteomes" id="UP000584931"/>
    </source>
</evidence>
<proteinExistence type="predicted"/>